<evidence type="ECO:0000313" key="2">
    <source>
        <dbReference type="EMBL" id="EDO40212.1"/>
    </source>
</evidence>
<sequence length="579" mass="65259">MDTTTKRRKSGHLKYKGHLKSTATAHELAKDSQLLAAFPAMKILQQCSCSLRRLSSGSRTKKIHSYFIKEWLLIGDDCWPEYATYSSETSIVEYVDLLHVTLYHSQAYGTVQKRRVDVNTMFLNNSYFNVLRKIDNSWDDKPLTSGRSRTKKWREKFSRSNSSKSSRSLVSSNSVESGTCSEDANSGYYGDDEIEPCLQCRAANFPLRSQKSNIEEYDVISIEVNVKHPRRNGSSCRHSNSVNFDEFVVIPSSREEFCAGKFKQSTPKAISNRTLGSESSSTTSPHILVTCTPKIVSCATPLSDAGPMVHSPSCTCCTPQKPVRFRLDAPSRSSFADARFWWRENITWQLRQRNKTQTANFAELQETGPHSRVKVKINRDIAHFLNSYGEFRPHNEFLNTALVEMEGNALYRADLVEAIRLHGGGEEELNGDGLASLAQAYIRKQSTKANPPEETDDESRQFVQRQSKKRMYTRLFVPRWKESITNQLQMRNILECKYFTDAIVRRSLQVNVSVSVSTIDESKTMTEIEDYDVISSDETTQGTGLCGKALNSSQSTSQGYHSAPTPLVANGSAQVMVLP</sequence>
<feature type="compositionally biased region" description="Low complexity" evidence="1">
    <location>
        <begin position="159"/>
        <end position="177"/>
    </location>
</feature>
<evidence type="ECO:0000313" key="3">
    <source>
        <dbReference type="Proteomes" id="UP000001593"/>
    </source>
</evidence>
<dbReference type="EMBL" id="DS469595">
    <property type="protein sequence ID" value="EDO40212.1"/>
    <property type="molecule type" value="Genomic_DNA"/>
</dbReference>
<dbReference type="OMA" id="LECKYFT"/>
<feature type="region of interest" description="Disordered" evidence="1">
    <location>
        <begin position="145"/>
        <end position="182"/>
    </location>
</feature>
<proteinExistence type="predicted"/>
<dbReference type="AlphaFoldDB" id="A7S808"/>
<dbReference type="HOGENOM" id="CLU_471191_0_0_1"/>
<dbReference type="Proteomes" id="UP000001593">
    <property type="component" value="Unassembled WGS sequence"/>
</dbReference>
<protein>
    <submittedName>
        <fullName evidence="2">Uncharacterized protein</fullName>
    </submittedName>
</protein>
<keyword evidence="3" id="KW-1185">Reference proteome</keyword>
<gene>
    <name evidence="2" type="ORF">NEMVEDRAFT_v1g243483</name>
</gene>
<reference evidence="2 3" key="1">
    <citation type="journal article" date="2007" name="Science">
        <title>Sea anemone genome reveals ancestral eumetazoan gene repertoire and genomic organization.</title>
        <authorList>
            <person name="Putnam N.H."/>
            <person name="Srivastava M."/>
            <person name="Hellsten U."/>
            <person name="Dirks B."/>
            <person name="Chapman J."/>
            <person name="Salamov A."/>
            <person name="Terry A."/>
            <person name="Shapiro H."/>
            <person name="Lindquist E."/>
            <person name="Kapitonov V.V."/>
            <person name="Jurka J."/>
            <person name="Genikhovich G."/>
            <person name="Grigoriev I.V."/>
            <person name="Lucas S.M."/>
            <person name="Steele R.E."/>
            <person name="Finnerty J.R."/>
            <person name="Technau U."/>
            <person name="Martindale M.Q."/>
            <person name="Rokhsar D.S."/>
        </authorList>
    </citation>
    <scope>NUCLEOTIDE SEQUENCE [LARGE SCALE GENOMIC DNA]</scope>
    <source>
        <strain evidence="3">CH2 X CH6</strain>
    </source>
</reference>
<name>A7S808_NEMVE</name>
<organism evidence="2 3">
    <name type="scientific">Nematostella vectensis</name>
    <name type="common">Starlet sea anemone</name>
    <dbReference type="NCBI Taxonomy" id="45351"/>
    <lineage>
        <taxon>Eukaryota</taxon>
        <taxon>Metazoa</taxon>
        <taxon>Cnidaria</taxon>
        <taxon>Anthozoa</taxon>
        <taxon>Hexacorallia</taxon>
        <taxon>Actiniaria</taxon>
        <taxon>Edwardsiidae</taxon>
        <taxon>Nematostella</taxon>
    </lineage>
</organism>
<evidence type="ECO:0000256" key="1">
    <source>
        <dbReference type="SAM" id="MobiDB-lite"/>
    </source>
</evidence>
<accession>A7S808</accession>
<dbReference type="InParanoid" id="A7S808"/>